<keyword evidence="2" id="KW-0812">Transmembrane</keyword>
<evidence type="ECO:0000256" key="1">
    <source>
        <dbReference type="SAM" id="MobiDB-lite"/>
    </source>
</evidence>
<feature type="region of interest" description="Disordered" evidence="1">
    <location>
        <begin position="159"/>
        <end position="214"/>
    </location>
</feature>
<dbReference type="Proteomes" id="UP000799423">
    <property type="component" value="Unassembled WGS sequence"/>
</dbReference>
<evidence type="ECO:0000256" key="2">
    <source>
        <dbReference type="SAM" id="Phobius"/>
    </source>
</evidence>
<keyword evidence="4" id="KW-1185">Reference proteome</keyword>
<evidence type="ECO:0000313" key="4">
    <source>
        <dbReference type="Proteomes" id="UP000799423"/>
    </source>
</evidence>
<dbReference type="EMBL" id="MU006292">
    <property type="protein sequence ID" value="KAF2854472.1"/>
    <property type="molecule type" value="Genomic_DNA"/>
</dbReference>
<feature type="region of interest" description="Disordered" evidence="1">
    <location>
        <begin position="41"/>
        <end position="77"/>
    </location>
</feature>
<evidence type="ECO:0000313" key="3">
    <source>
        <dbReference type="EMBL" id="KAF2854472.1"/>
    </source>
</evidence>
<keyword evidence="2" id="KW-0472">Membrane</keyword>
<organism evidence="3 4">
    <name type="scientific">Plenodomus tracheiphilus IPT5</name>
    <dbReference type="NCBI Taxonomy" id="1408161"/>
    <lineage>
        <taxon>Eukaryota</taxon>
        <taxon>Fungi</taxon>
        <taxon>Dikarya</taxon>
        <taxon>Ascomycota</taxon>
        <taxon>Pezizomycotina</taxon>
        <taxon>Dothideomycetes</taxon>
        <taxon>Pleosporomycetidae</taxon>
        <taxon>Pleosporales</taxon>
        <taxon>Pleosporineae</taxon>
        <taxon>Leptosphaeriaceae</taxon>
        <taxon>Plenodomus</taxon>
    </lineage>
</organism>
<keyword evidence="2" id="KW-1133">Transmembrane helix</keyword>
<name>A0A6A7BGT9_9PLEO</name>
<protein>
    <submittedName>
        <fullName evidence="3">Uncharacterized protein</fullName>
    </submittedName>
</protein>
<accession>A0A6A7BGT9</accession>
<feature type="compositionally biased region" description="Polar residues" evidence="1">
    <location>
        <begin position="197"/>
        <end position="207"/>
    </location>
</feature>
<reference evidence="3" key="1">
    <citation type="submission" date="2020-01" db="EMBL/GenBank/DDBJ databases">
        <authorList>
            <consortium name="DOE Joint Genome Institute"/>
            <person name="Haridas S."/>
            <person name="Albert R."/>
            <person name="Binder M."/>
            <person name="Bloem J."/>
            <person name="Labutti K."/>
            <person name="Salamov A."/>
            <person name="Andreopoulos B."/>
            <person name="Baker S.E."/>
            <person name="Barry K."/>
            <person name="Bills G."/>
            <person name="Bluhm B.H."/>
            <person name="Cannon C."/>
            <person name="Castanera R."/>
            <person name="Culley D.E."/>
            <person name="Daum C."/>
            <person name="Ezra D."/>
            <person name="Gonzalez J.B."/>
            <person name="Henrissat B."/>
            <person name="Kuo A."/>
            <person name="Liang C."/>
            <person name="Lipzen A."/>
            <person name="Lutzoni F."/>
            <person name="Magnuson J."/>
            <person name="Mondo S."/>
            <person name="Nolan M."/>
            <person name="Ohm R."/>
            <person name="Pangilinan J."/>
            <person name="Park H.-J."/>
            <person name="Ramirez L."/>
            <person name="Alfaro M."/>
            <person name="Sun H."/>
            <person name="Tritt A."/>
            <person name="Yoshinaga Y."/>
            <person name="Zwiers L.-H."/>
            <person name="Turgeon B.G."/>
            <person name="Goodwin S.B."/>
            <person name="Spatafora J.W."/>
            <person name="Crous P.W."/>
            <person name="Grigoriev I.V."/>
        </authorList>
    </citation>
    <scope>NUCLEOTIDE SEQUENCE</scope>
    <source>
        <strain evidence="3">IPT5</strain>
    </source>
</reference>
<dbReference type="AlphaFoldDB" id="A0A6A7BGT9"/>
<gene>
    <name evidence="3" type="ORF">T440DRAFT_551588</name>
</gene>
<feature type="transmembrane region" description="Helical" evidence="2">
    <location>
        <begin position="132"/>
        <end position="154"/>
    </location>
</feature>
<proteinExistence type="predicted"/>
<feature type="compositionally biased region" description="Polar residues" evidence="1">
    <location>
        <begin position="59"/>
        <end position="68"/>
    </location>
</feature>
<sequence length="277" mass="30409">MQKLFIRSCENLGVVGGVPTQPHSTFATTTNLSAASSIAETAAHDDTTTPTSDTRTKESAATSTTTGDNGAMRTYDDKIPATLPGKLTLMTTTRPQYPTLAPGQSDVPATTDPTAVHVSEASNAWLKSNWKYLLIAGITVALLGFVIVFVWACVRRRNRERGDEMSRTPPMIPLELLDYPSTPRNGRSVQPRPPTEPTSIGSTQPPSDQEPGYTLKDSMRIYGEQFRRDQVEGSNELIPSLNTSPASLQATESIILDRLFERRNPGFPYRWTPNVQR</sequence>